<evidence type="ECO:0000313" key="2">
    <source>
        <dbReference type="EMBL" id="MFC5604638.1"/>
    </source>
</evidence>
<evidence type="ECO:0000313" key="3">
    <source>
        <dbReference type="Proteomes" id="UP001596071"/>
    </source>
</evidence>
<dbReference type="Proteomes" id="UP001596071">
    <property type="component" value="Unassembled WGS sequence"/>
</dbReference>
<keyword evidence="3" id="KW-1185">Reference proteome</keyword>
<keyword evidence="1" id="KW-1133">Transmembrane helix</keyword>
<name>A0ABW0U1Z3_9BACL</name>
<dbReference type="EMBL" id="JBHSNP010000028">
    <property type="protein sequence ID" value="MFC5604638.1"/>
    <property type="molecule type" value="Genomic_DNA"/>
</dbReference>
<dbReference type="InterPro" id="IPR058887">
    <property type="entry name" value="YuzI-like"/>
</dbReference>
<dbReference type="Pfam" id="PF26135">
    <property type="entry name" value="YuzI"/>
    <property type="match status" value="1"/>
</dbReference>
<feature type="transmembrane region" description="Helical" evidence="1">
    <location>
        <begin position="47"/>
        <end position="73"/>
    </location>
</feature>
<organism evidence="2 3">
    <name type="scientific">Sporosarcina koreensis</name>
    <dbReference type="NCBI Taxonomy" id="334735"/>
    <lineage>
        <taxon>Bacteria</taxon>
        <taxon>Bacillati</taxon>
        <taxon>Bacillota</taxon>
        <taxon>Bacilli</taxon>
        <taxon>Bacillales</taxon>
        <taxon>Caryophanaceae</taxon>
        <taxon>Sporosarcina</taxon>
    </lineage>
</organism>
<reference evidence="3" key="1">
    <citation type="journal article" date="2019" name="Int. J. Syst. Evol. Microbiol.">
        <title>The Global Catalogue of Microorganisms (GCM) 10K type strain sequencing project: providing services to taxonomists for standard genome sequencing and annotation.</title>
        <authorList>
            <consortium name="The Broad Institute Genomics Platform"/>
            <consortium name="The Broad Institute Genome Sequencing Center for Infectious Disease"/>
            <person name="Wu L."/>
            <person name="Ma J."/>
        </authorList>
    </citation>
    <scope>NUCLEOTIDE SEQUENCE [LARGE SCALE GENOMIC DNA]</scope>
    <source>
        <strain evidence="3">KACC 11299</strain>
    </source>
</reference>
<dbReference type="RefSeq" id="WP_381446602.1">
    <property type="nucleotide sequence ID" value="NZ_JBHSNP010000028.1"/>
</dbReference>
<evidence type="ECO:0000256" key="1">
    <source>
        <dbReference type="SAM" id="Phobius"/>
    </source>
</evidence>
<comment type="caution">
    <text evidence="2">The sequence shown here is derived from an EMBL/GenBank/DDBJ whole genome shotgun (WGS) entry which is preliminary data.</text>
</comment>
<gene>
    <name evidence="2" type="ORF">ACFPTP_15495</name>
</gene>
<feature type="transmembrane region" description="Helical" evidence="1">
    <location>
        <begin position="12"/>
        <end position="35"/>
    </location>
</feature>
<keyword evidence="1" id="KW-0812">Transmembrane</keyword>
<proteinExistence type="predicted"/>
<accession>A0ABW0U1Z3</accession>
<sequence length="82" mass="9749">MEEKQKGDVYMTRIFFFLISYGLIVITTTHMIFYFNYLSLGYSWKQILLFIIQTADFTLFVMAVILLVITVFVRVPSRTPFF</sequence>
<protein>
    <submittedName>
        <fullName evidence="2">Uncharacterized protein</fullName>
    </submittedName>
</protein>
<keyword evidence="1" id="KW-0472">Membrane</keyword>